<dbReference type="STRING" id="1227500.C494_20038"/>
<organism evidence="1 2">
    <name type="scientific">Natronorubrum bangense JCM 10635</name>
    <dbReference type="NCBI Taxonomy" id="1227500"/>
    <lineage>
        <taxon>Archaea</taxon>
        <taxon>Methanobacteriati</taxon>
        <taxon>Methanobacteriota</taxon>
        <taxon>Stenosarchaea group</taxon>
        <taxon>Halobacteria</taxon>
        <taxon>Halobacteriales</taxon>
        <taxon>Natrialbaceae</taxon>
        <taxon>Natronorubrum</taxon>
    </lineage>
</organism>
<dbReference type="AlphaFoldDB" id="L9VZY8"/>
<dbReference type="OrthoDB" id="159715at2157"/>
<dbReference type="EMBL" id="AOHY01000059">
    <property type="protein sequence ID" value="ELY42632.1"/>
    <property type="molecule type" value="Genomic_DNA"/>
</dbReference>
<dbReference type="PATRIC" id="fig|1227500.6.peg.4049"/>
<protein>
    <submittedName>
        <fullName evidence="1">Uncharacterized protein</fullName>
    </submittedName>
</protein>
<proteinExistence type="predicted"/>
<dbReference type="eggNOG" id="arCOG00619">
    <property type="taxonomic scope" value="Archaea"/>
</dbReference>
<sequence>MSATTTTQETISDAQQATIVLERSGSYYGYLGRDGEGFHHHVDKATNTIYVTESRAERFLPSDAGLYWFRIRGPITHEEHLERYDDRDIPQWIAYVDAVRGWMDRPLNLQTVLNEALTEVDLR</sequence>
<comment type="caution">
    <text evidence="1">The sequence shown here is derived from an EMBL/GenBank/DDBJ whole genome shotgun (WGS) entry which is preliminary data.</text>
</comment>
<name>L9VZY8_9EURY</name>
<evidence type="ECO:0000313" key="1">
    <source>
        <dbReference type="EMBL" id="ELY42632.1"/>
    </source>
</evidence>
<accession>L9VZY8</accession>
<reference evidence="1 2" key="1">
    <citation type="journal article" date="2014" name="PLoS Genet.">
        <title>Phylogenetically driven sequencing of extremely halophilic archaea reveals strategies for static and dynamic osmo-response.</title>
        <authorList>
            <person name="Becker E.A."/>
            <person name="Seitzer P.M."/>
            <person name="Tritt A."/>
            <person name="Larsen D."/>
            <person name="Krusor M."/>
            <person name="Yao A.I."/>
            <person name="Wu D."/>
            <person name="Madern D."/>
            <person name="Eisen J.A."/>
            <person name="Darling A.E."/>
            <person name="Facciotti M.T."/>
        </authorList>
    </citation>
    <scope>NUCLEOTIDE SEQUENCE [LARGE SCALE GENOMIC DNA]</scope>
    <source>
        <strain evidence="1 2">JCM 10635</strain>
    </source>
</reference>
<dbReference type="RefSeq" id="WP_006068114.1">
    <property type="nucleotide sequence ID" value="NZ_AOHY01000059.1"/>
</dbReference>
<evidence type="ECO:0000313" key="2">
    <source>
        <dbReference type="Proteomes" id="UP000011690"/>
    </source>
</evidence>
<gene>
    <name evidence="1" type="ORF">C494_20038</name>
</gene>
<dbReference type="Proteomes" id="UP000011690">
    <property type="component" value="Unassembled WGS sequence"/>
</dbReference>
<keyword evidence="2" id="KW-1185">Reference proteome</keyword>